<dbReference type="InterPro" id="IPR036390">
    <property type="entry name" value="WH_DNA-bd_sf"/>
</dbReference>
<dbReference type="InterPro" id="IPR052509">
    <property type="entry name" value="Metal_resp_DNA-bind_regulator"/>
</dbReference>
<proteinExistence type="predicted"/>
<dbReference type="Gene3D" id="1.10.10.10">
    <property type="entry name" value="Winged helix-like DNA-binding domain superfamily/Winged helix DNA-binding domain"/>
    <property type="match status" value="1"/>
</dbReference>
<sequence length="70" mass="8119">GSLYPALYRMTRKGWIRGEWGTSENNRRAKFYHLTSEGQRQFREQTSGWQRFAAAVNQAIGVTQAPSWAR</sequence>
<protein>
    <submittedName>
        <fullName evidence="2">Transcriptional regulator, PadR family</fullName>
    </submittedName>
</protein>
<evidence type="ECO:0000259" key="1">
    <source>
        <dbReference type="Pfam" id="PF03551"/>
    </source>
</evidence>
<dbReference type="PANTHER" id="PTHR33169">
    <property type="entry name" value="PADR-FAMILY TRANSCRIPTIONAL REGULATOR"/>
    <property type="match status" value="1"/>
</dbReference>
<reference evidence="2" key="1">
    <citation type="submission" date="2020-02" db="EMBL/GenBank/DDBJ databases">
        <authorList>
            <person name="Meier V. D."/>
        </authorList>
    </citation>
    <scope>NUCLEOTIDE SEQUENCE</scope>
    <source>
        <strain evidence="2">AVDCRST_MAG89</strain>
    </source>
</reference>
<evidence type="ECO:0000313" key="2">
    <source>
        <dbReference type="EMBL" id="CAA9304656.1"/>
    </source>
</evidence>
<dbReference type="Pfam" id="PF03551">
    <property type="entry name" value="PadR"/>
    <property type="match status" value="1"/>
</dbReference>
<organism evidence="2">
    <name type="scientific">uncultured Gemmatimonadota bacterium</name>
    <dbReference type="NCBI Taxonomy" id="203437"/>
    <lineage>
        <taxon>Bacteria</taxon>
        <taxon>Pseudomonadati</taxon>
        <taxon>Gemmatimonadota</taxon>
        <taxon>environmental samples</taxon>
    </lineage>
</organism>
<dbReference type="InterPro" id="IPR036388">
    <property type="entry name" value="WH-like_DNA-bd_sf"/>
</dbReference>
<feature type="domain" description="Transcription regulator PadR N-terminal" evidence="1">
    <location>
        <begin position="1"/>
        <end position="44"/>
    </location>
</feature>
<dbReference type="InterPro" id="IPR005149">
    <property type="entry name" value="Tscrpt_reg_PadR_N"/>
</dbReference>
<dbReference type="SUPFAM" id="SSF46785">
    <property type="entry name" value="Winged helix' DNA-binding domain"/>
    <property type="match status" value="1"/>
</dbReference>
<dbReference type="AlphaFoldDB" id="A0A6J4KH27"/>
<dbReference type="PANTHER" id="PTHR33169:SF14">
    <property type="entry name" value="TRANSCRIPTIONAL REGULATOR RV3488"/>
    <property type="match status" value="1"/>
</dbReference>
<gene>
    <name evidence="2" type="ORF">AVDCRST_MAG89-715</name>
</gene>
<name>A0A6J4KH27_9BACT</name>
<accession>A0A6J4KH27</accession>
<dbReference type="EMBL" id="CADCTV010000157">
    <property type="protein sequence ID" value="CAA9304656.1"/>
    <property type="molecule type" value="Genomic_DNA"/>
</dbReference>
<feature type="non-terminal residue" evidence="2">
    <location>
        <position position="1"/>
    </location>
</feature>